<gene>
    <name evidence="1" type="ORF">NATE_91</name>
</gene>
<evidence type="ECO:0000313" key="1">
    <source>
        <dbReference type="EMBL" id="UGO50944.1"/>
    </source>
</evidence>
<proteinExistence type="predicted"/>
<dbReference type="EMBL" id="OK499992">
    <property type="protein sequence ID" value="UGO50944.1"/>
    <property type="molecule type" value="Genomic_DNA"/>
</dbReference>
<accession>A0AAE8YXS9</accession>
<evidence type="ECO:0000313" key="2">
    <source>
        <dbReference type="Proteomes" id="UP000827544"/>
    </source>
</evidence>
<sequence length="77" mass="9255">MVNTGNINVLLGKYKHLINFEDNMQKNNYKWVEGYIRFQKRKNRKGWENDCVELLQGAIDLQMEFLIDIDLMMKRGM</sequence>
<organism evidence="1 2">
    <name type="scientific">Bacillus phage vB_BanS_Nate</name>
    <dbReference type="NCBI Taxonomy" id="2894788"/>
    <lineage>
        <taxon>Viruses</taxon>
        <taxon>Duplodnaviria</taxon>
        <taxon>Heunggongvirae</taxon>
        <taxon>Uroviricota</taxon>
        <taxon>Caudoviricetes</taxon>
        <taxon>Joanripponvirinae</taxon>
        <taxon>Natevirus</taxon>
        <taxon>Natevirus nate</taxon>
    </lineage>
</organism>
<name>A0AAE8YXS9_9CAUD</name>
<reference evidence="1" key="1">
    <citation type="submission" date="2021-10" db="EMBL/GenBank/DDBJ databases">
        <authorList>
            <person name="Lavering E.D."/>
            <person name="James R."/>
            <person name="Fairholm J.D."/>
            <person name="Ogilvie B.H."/>
            <person name="Thurgood T.L."/>
            <person name="Robison R.A."/>
            <person name="Grose J.H."/>
        </authorList>
    </citation>
    <scope>NUCLEOTIDE SEQUENCE</scope>
</reference>
<protein>
    <submittedName>
        <fullName evidence="1">Uncharacterized protein</fullName>
    </submittedName>
</protein>
<dbReference type="Proteomes" id="UP000827544">
    <property type="component" value="Segment"/>
</dbReference>
<keyword evidence="2" id="KW-1185">Reference proteome</keyword>